<evidence type="ECO:0000313" key="1">
    <source>
        <dbReference type="EMBL" id="CAD0204162.1"/>
    </source>
</evidence>
<dbReference type="Proteomes" id="UP001154114">
    <property type="component" value="Chromosome 21"/>
</dbReference>
<sequence length="137" mass="15473">MSRVRFPSGADCSVSSRRLYYVPPFVGVLPPVRRARPPRLADIPRNCSEVRNNFELVLLFLAGDWKARVFPLLSGSLGLPYKWEECSQLRTRDLSRALTAPMARKMYDFLFISPPPPPPFSPGTPPSHHRGLLTRPS</sequence>
<protein>
    <submittedName>
        <fullName evidence="1">Uncharacterized protein</fullName>
    </submittedName>
</protein>
<gene>
    <name evidence="1" type="ORF">CINC_LOCUS6472</name>
</gene>
<reference evidence="1" key="1">
    <citation type="submission" date="2021-12" db="EMBL/GenBank/DDBJ databases">
        <authorList>
            <person name="King R."/>
        </authorList>
    </citation>
    <scope>NUCLEOTIDE SEQUENCE</scope>
</reference>
<proteinExistence type="predicted"/>
<dbReference type="AlphaFoldDB" id="A0A9N8KZE9"/>
<evidence type="ECO:0000313" key="2">
    <source>
        <dbReference type="Proteomes" id="UP001154114"/>
    </source>
</evidence>
<name>A0A9N8KZE9_CHRIL</name>
<keyword evidence="2" id="KW-1185">Reference proteome</keyword>
<accession>A0A9N8KZE9</accession>
<organism evidence="1 2">
    <name type="scientific">Chrysodeixis includens</name>
    <name type="common">Soybean looper</name>
    <name type="synonym">Pseudoplusia includens</name>
    <dbReference type="NCBI Taxonomy" id="689277"/>
    <lineage>
        <taxon>Eukaryota</taxon>
        <taxon>Metazoa</taxon>
        <taxon>Ecdysozoa</taxon>
        <taxon>Arthropoda</taxon>
        <taxon>Hexapoda</taxon>
        <taxon>Insecta</taxon>
        <taxon>Pterygota</taxon>
        <taxon>Neoptera</taxon>
        <taxon>Endopterygota</taxon>
        <taxon>Lepidoptera</taxon>
        <taxon>Glossata</taxon>
        <taxon>Ditrysia</taxon>
        <taxon>Noctuoidea</taxon>
        <taxon>Noctuidae</taxon>
        <taxon>Plusiinae</taxon>
        <taxon>Chrysodeixis</taxon>
    </lineage>
</organism>
<dbReference type="EMBL" id="LR824024">
    <property type="protein sequence ID" value="CAD0204162.1"/>
    <property type="molecule type" value="Genomic_DNA"/>
</dbReference>